<proteinExistence type="predicted"/>
<dbReference type="Proteomes" id="UP000747542">
    <property type="component" value="Unassembled WGS sequence"/>
</dbReference>
<protein>
    <submittedName>
        <fullName evidence="2">Uncharacterized protein</fullName>
    </submittedName>
</protein>
<dbReference type="EMBL" id="JAHLQT010039859">
    <property type="protein sequence ID" value="KAG7156147.1"/>
    <property type="molecule type" value="Genomic_DNA"/>
</dbReference>
<feature type="compositionally biased region" description="Polar residues" evidence="1">
    <location>
        <begin position="22"/>
        <end position="36"/>
    </location>
</feature>
<reference evidence="2" key="1">
    <citation type="journal article" date="2021" name="Sci. Adv.">
        <title>The American lobster genome reveals insights on longevity, neural, and immune adaptations.</title>
        <authorList>
            <person name="Polinski J.M."/>
            <person name="Zimin A.V."/>
            <person name="Clark K.F."/>
            <person name="Kohn A.B."/>
            <person name="Sadowski N."/>
            <person name="Timp W."/>
            <person name="Ptitsyn A."/>
            <person name="Khanna P."/>
            <person name="Romanova D.Y."/>
            <person name="Williams P."/>
            <person name="Greenwood S.J."/>
            <person name="Moroz L.L."/>
            <person name="Walt D.R."/>
            <person name="Bodnar A.G."/>
        </authorList>
    </citation>
    <scope>NUCLEOTIDE SEQUENCE</scope>
    <source>
        <strain evidence="2">GMGI-L3</strain>
    </source>
</reference>
<evidence type="ECO:0000256" key="1">
    <source>
        <dbReference type="SAM" id="MobiDB-lite"/>
    </source>
</evidence>
<feature type="region of interest" description="Disordered" evidence="1">
    <location>
        <begin position="12"/>
        <end position="36"/>
    </location>
</feature>
<accession>A0A8J5JD05</accession>
<dbReference type="AlphaFoldDB" id="A0A8J5JD05"/>
<organism evidence="2 3">
    <name type="scientific">Homarus americanus</name>
    <name type="common">American lobster</name>
    <dbReference type="NCBI Taxonomy" id="6706"/>
    <lineage>
        <taxon>Eukaryota</taxon>
        <taxon>Metazoa</taxon>
        <taxon>Ecdysozoa</taxon>
        <taxon>Arthropoda</taxon>
        <taxon>Crustacea</taxon>
        <taxon>Multicrustacea</taxon>
        <taxon>Malacostraca</taxon>
        <taxon>Eumalacostraca</taxon>
        <taxon>Eucarida</taxon>
        <taxon>Decapoda</taxon>
        <taxon>Pleocyemata</taxon>
        <taxon>Astacidea</taxon>
        <taxon>Nephropoidea</taxon>
        <taxon>Nephropidae</taxon>
        <taxon>Homarus</taxon>
    </lineage>
</organism>
<comment type="caution">
    <text evidence="2">The sequence shown here is derived from an EMBL/GenBank/DDBJ whole genome shotgun (WGS) entry which is preliminary data.</text>
</comment>
<keyword evidence="3" id="KW-1185">Reference proteome</keyword>
<sequence>MSTIYDVKYAKKKLKGPEQKATPGTATQRGAAHQQVQNVQTFETGLKWKSLPNNTVASQRESRTPEL</sequence>
<evidence type="ECO:0000313" key="2">
    <source>
        <dbReference type="EMBL" id="KAG7156147.1"/>
    </source>
</evidence>
<evidence type="ECO:0000313" key="3">
    <source>
        <dbReference type="Proteomes" id="UP000747542"/>
    </source>
</evidence>
<gene>
    <name evidence="2" type="ORF">Hamer_G028819</name>
</gene>
<name>A0A8J5JD05_HOMAM</name>